<dbReference type="AlphaFoldDB" id="A0A3B0MD68"/>
<keyword evidence="3" id="KW-1185">Reference proteome</keyword>
<accession>A0A3B0MD68</accession>
<protein>
    <recommendedName>
        <fullName evidence="1">PPM-type phosphatase domain-containing protein</fullName>
    </recommendedName>
</protein>
<dbReference type="PROSITE" id="PS51746">
    <property type="entry name" value="PPM_2"/>
    <property type="match status" value="1"/>
</dbReference>
<evidence type="ECO:0000259" key="1">
    <source>
        <dbReference type="PROSITE" id="PS51746"/>
    </source>
</evidence>
<dbReference type="OrthoDB" id="9801841at2"/>
<dbReference type="InterPro" id="IPR036457">
    <property type="entry name" value="PPM-type-like_dom_sf"/>
</dbReference>
<dbReference type="RefSeq" id="WP_121097007.1">
    <property type="nucleotide sequence ID" value="NZ_UIHC01000076.1"/>
</dbReference>
<gene>
    <name evidence="2" type="ORF">ROE7235_03586</name>
</gene>
<dbReference type="EMBL" id="UIHC01000076">
    <property type="protein sequence ID" value="SUZ33811.1"/>
    <property type="molecule type" value="Genomic_DNA"/>
</dbReference>
<evidence type="ECO:0000313" key="2">
    <source>
        <dbReference type="EMBL" id="SUZ33811.1"/>
    </source>
</evidence>
<dbReference type="Pfam" id="PF13672">
    <property type="entry name" value="PP2C_2"/>
    <property type="match status" value="1"/>
</dbReference>
<dbReference type="InterPro" id="IPR001932">
    <property type="entry name" value="PPM-type_phosphatase-like_dom"/>
</dbReference>
<organism evidence="2 3">
    <name type="scientific">Roseinatronobacter ekhonensis</name>
    <dbReference type="NCBI Taxonomy" id="254356"/>
    <lineage>
        <taxon>Bacteria</taxon>
        <taxon>Pseudomonadati</taxon>
        <taxon>Pseudomonadota</taxon>
        <taxon>Alphaproteobacteria</taxon>
        <taxon>Rhodobacterales</taxon>
        <taxon>Paracoccaceae</taxon>
        <taxon>Roseinatronobacter</taxon>
    </lineage>
</organism>
<dbReference type="SMART" id="SM00332">
    <property type="entry name" value="PP2Cc"/>
    <property type="match status" value="1"/>
</dbReference>
<name>A0A3B0MD68_9RHOB</name>
<reference evidence="3" key="1">
    <citation type="submission" date="2018-08" db="EMBL/GenBank/DDBJ databases">
        <authorList>
            <person name="Rodrigo-Torres L."/>
            <person name="Arahal R. D."/>
            <person name="Lucena T."/>
        </authorList>
    </citation>
    <scope>NUCLEOTIDE SEQUENCE [LARGE SCALE GENOMIC DNA]</scope>
    <source>
        <strain evidence="3">CECT 7235</strain>
    </source>
</reference>
<sequence>MKDLSRYQSSTAFKARYSDRTGFDLDDPDRRVPVRGHDLAITLTPQLPGRKGKAEQLLHDRLRSGKKDRARALTWLTPLGGLIGWPEQLQAHDHHPPLSIVSGTMTDQVGTTWINDLLGFLGQIDFSQPLFGVALGGALLMTQTVAILQRRAFMNSVAAQIETRQPDFFPETLPSDTNSAIETRPTFAWESDASTRQGQIREENQDAVLVLRFTDGSLVMIVCDGAGGLVGGRDASQTAIAAIGTDLQRCWDETGNLSPEDLTRAIAAAREEVEGRRLPGVTTALVVLLQGDRMSYATLGDGGVAVVWPDGMVGQVQVPHHTAGMPSNIINAYIGQGCVVPPRIGTLQLELGAIVMVMSDGASDLFPFEDFALNHDRYPSLLGLADILLMTLEEARDPDSGGYLHSDNLTLALARLEAGGGDDQAR</sequence>
<dbReference type="Proteomes" id="UP000272908">
    <property type="component" value="Unassembled WGS sequence"/>
</dbReference>
<proteinExistence type="predicted"/>
<dbReference type="SMART" id="SM00331">
    <property type="entry name" value="PP2C_SIG"/>
    <property type="match status" value="1"/>
</dbReference>
<feature type="domain" description="PPM-type phosphatase" evidence="1">
    <location>
        <begin position="190"/>
        <end position="416"/>
    </location>
</feature>
<dbReference type="Gene3D" id="3.60.40.10">
    <property type="entry name" value="PPM-type phosphatase domain"/>
    <property type="match status" value="1"/>
</dbReference>
<evidence type="ECO:0000313" key="3">
    <source>
        <dbReference type="Proteomes" id="UP000272908"/>
    </source>
</evidence>
<dbReference type="SUPFAM" id="SSF81606">
    <property type="entry name" value="PP2C-like"/>
    <property type="match status" value="1"/>
</dbReference>